<proteinExistence type="predicted"/>
<reference evidence="1 2" key="1">
    <citation type="journal article" date="2023" name="PLoS ONE">
        <title>Genome-based metabolic and phylogenomic analysis of three Terrisporobacter species.</title>
        <authorList>
            <person name="Boer T."/>
            <person name="Bengelsdorf F.R."/>
            <person name="Bomeke M."/>
            <person name="Daniel R."/>
            <person name="Poehlein A."/>
        </authorList>
    </citation>
    <scope>NUCLEOTIDE SEQUENCE [LARGE SCALE GENOMIC DNA]</scope>
    <source>
        <strain evidence="1 2">DSM 1288</strain>
    </source>
</reference>
<organism evidence="1 2">
    <name type="scientific">Terrisporobacter glycolicus ATCC 14880 = DSM 1288</name>
    <dbReference type="NCBI Taxonomy" id="1121315"/>
    <lineage>
        <taxon>Bacteria</taxon>
        <taxon>Bacillati</taxon>
        <taxon>Bacillota</taxon>
        <taxon>Clostridia</taxon>
        <taxon>Peptostreptococcales</taxon>
        <taxon>Peptostreptococcaceae</taxon>
        <taxon>Terrisporobacter</taxon>
    </lineage>
</organism>
<evidence type="ECO:0000313" key="1">
    <source>
        <dbReference type="EMBL" id="WWD82356.1"/>
    </source>
</evidence>
<gene>
    <name evidence="1" type="ORF">TEGL_07340</name>
</gene>
<evidence type="ECO:0000313" key="2">
    <source>
        <dbReference type="Proteomes" id="UP001348492"/>
    </source>
</evidence>
<name>A0ABZ2ESB5_9FIRM</name>
<accession>A0ABZ2ESB5</accession>
<keyword evidence="2" id="KW-1185">Reference proteome</keyword>
<dbReference type="Proteomes" id="UP001348492">
    <property type="component" value="Chromosome"/>
</dbReference>
<dbReference type="NCBIfam" id="TIGR01451">
    <property type="entry name" value="B_ant_repeat"/>
    <property type="match status" value="1"/>
</dbReference>
<sequence>MLYDTNICIDDIDVTMPKVDIYFVKVIDTKKGVSLEGQYLSGKNLLYSEIIINISDDVITKVFVQDDIPKETRFIENSVVVNNISKGGLNPQDCFRIVDIKAKEKIIIKFKALVLPQYGGDEIIKNYSSIEYDYLYNIKKRKIE</sequence>
<dbReference type="InterPro" id="IPR047589">
    <property type="entry name" value="DUF11_rpt"/>
</dbReference>
<protein>
    <submittedName>
        <fullName evidence="1">Uncharacterized protein</fullName>
    </submittedName>
</protein>
<dbReference type="EMBL" id="CP117523">
    <property type="protein sequence ID" value="WWD82356.1"/>
    <property type="molecule type" value="Genomic_DNA"/>
</dbReference>